<feature type="region of interest" description="Disordered" evidence="1">
    <location>
        <begin position="278"/>
        <end position="309"/>
    </location>
</feature>
<accession>A0ABM0IWF5</accession>
<gene>
    <name evidence="3" type="primary">CEP295NL</name>
</gene>
<protein>
    <submittedName>
        <fullName evidence="3">Protein DDC8 homolog</fullName>
    </submittedName>
</protein>
<reference evidence="3" key="1">
    <citation type="submission" date="2025-08" db="UniProtKB">
        <authorList>
            <consortium name="RefSeq"/>
        </authorList>
    </citation>
    <scope>IDENTIFICATION</scope>
</reference>
<organism evidence="2 3">
    <name type="scientific">Echinops telfairi</name>
    <name type="common">Lesser hedgehog tenrec</name>
    <dbReference type="NCBI Taxonomy" id="9371"/>
    <lineage>
        <taxon>Eukaryota</taxon>
        <taxon>Metazoa</taxon>
        <taxon>Chordata</taxon>
        <taxon>Craniata</taxon>
        <taxon>Vertebrata</taxon>
        <taxon>Euteleostomi</taxon>
        <taxon>Mammalia</taxon>
        <taxon>Eutheria</taxon>
        <taxon>Afrotheria</taxon>
        <taxon>Tenrecidae</taxon>
        <taxon>Tenrecinae</taxon>
        <taxon>Echinops</taxon>
    </lineage>
</organism>
<proteinExistence type="predicted"/>
<keyword evidence="2" id="KW-1185">Reference proteome</keyword>
<feature type="region of interest" description="Disordered" evidence="1">
    <location>
        <begin position="327"/>
        <end position="436"/>
    </location>
</feature>
<evidence type="ECO:0000313" key="3">
    <source>
        <dbReference type="RefSeq" id="XP_004709314.1"/>
    </source>
</evidence>
<feature type="region of interest" description="Disordered" evidence="1">
    <location>
        <begin position="40"/>
        <end position="196"/>
    </location>
</feature>
<feature type="region of interest" description="Disordered" evidence="1">
    <location>
        <begin position="208"/>
        <end position="236"/>
    </location>
</feature>
<feature type="compositionally biased region" description="Basic and acidic residues" evidence="1">
    <location>
        <begin position="395"/>
        <end position="407"/>
    </location>
</feature>
<evidence type="ECO:0000256" key="1">
    <source>
        <dbReference type="SAM" id="MobiDB-lite"/>
    </source>
</evidence>
<feature type="compositionally biased region" description="Polar residues" evidence="1">
    <location>
        <begin position="132"/>
        <end position="147"/>
    </location>
</feature>
<feature type="compositionally biased region" description="Low complexity" evidence="1">
    <location>
        <begin position="76"/>
        <end position="88"/>
    </location>
</feature>
<feature type="compositionally biased region" description="Basic and acidic residues" evidence="1">
    <location>
        <begin position="211"/>
        <end position="226"/>
    </location>
</feature>
<dbReference type="GeneID" id="101646807"/>
<evidence type="ECO:0000313" key="2">
    <source>
        <dbReference type="Proteomes" id="UP000694863"/>
    </source>
</evidence>
<name>A0ABM0IWF5_ECHTE</name>
<dbReference type="RefSeq" id="XP_004709314.1">
    <property type="nucleotide sequence ID" value="XM_004709257.2"/>
</dbReference>
<sequence>MTRKLERAGWLAPDPADETPCWTSELRLLQAQDKGDMAAWRRQDLRHLGNQPLATEPVAEGQEGQQTPVRDPELFQEAQLQGAEGGQSQDKEPGPEGAEQRATTRHQQTKAALREEGGHQEGLAWHPKTGMKVTSTSSVTRAAQSPLSKRRGPSGRTSGGRQHPDPWVNRGEDVDKLCPEDREPLGDGTKEVAQDRRRQLGKEVATFTHYLKPDPLESSREARRPEQGQWPVGLTRRKGAVCATPVGRPGGSQRWHRELEFAFEELFATNRKLKAQLGLHLEQKPRKGQSLTADQGPRKAEMGATPTQDNLKTLLAKIETQKYHRLAKTKFDEKSKVAKASRKQEDAASPPRSWPGKDSPKSTRLVEGGQLADGGGRGTTEAKQTPEATALRRQKTLELLEQTEHPKMSPFTVHGARQEARKREQRKAPSKATPMHSLDFEGALGPGSTPSLVGSSLDDSRHSQMIVNLQQQIIEQNKVHRQFLEEARKRLQEFQKIC</sequence>
<feature type="compositionally biased region" description="Basic and acidic residues" evidence="1">
    <location>
        <begin position="329"/>
        <end position="346"/>
    </location>
</feature>
<dbReference type="Proteomes" id="UP000694863">
    <property type="component" value="Unplaced"/>
</dbReference>
<feature type="compositionally biased region" description="Basic and acidic residues" evidence="1">
    <location>
        <begin position="170"/>
        <end position="196"/>
    </location>
</feature>
<feature type="region of interest" description="Disordered" evidence="1">
    <location>
        <begin position="1"/>
        <end position="20"/>
    </location>
</feature>